<protein>
    <submittedName>
        <fullName evidence="4">TetR family transcriptional regulator</fullName>
    </submittedName>
</protein>
<keyword evidence="5" id="KW-1185">Reference proteome</keyword>
<evidence type="ECO:0000256" key="1">
    <source>
        <dbReference type="ARBA" id="ARBA00023125"/>
    </source>
</evidence>
<dbReference type="InterPro" id="IPR036271">
    <property type="entry name" value="Tet_transcr_reg_TetR-rel_C_sf"/>
</dbReference>
<dbReference type="SUPFAM" id="SSF46689">
    <property type="entry name" value="Homeodomain-like"/>
    <property type="match status" value="1"/>
</dbReference>
<evidence type="ECO:0000256" key="2">
    <source>
        <dbReference type="PROSITE-ProRule" id="PRU00335"/>
    </source>
</evidence>
<organism evidence="4 5">
    <name type="scientific">Dictyobacter formicarum</name>
    <dbReference type="NCBI Taxonomy" id="2778368"/>
    <lineage>
        <taxon>Bacteria</taxon>
        <taxon>Bacillati</taxon>
        <taxon>Chloroflexota</taxon>
        <taxon>Ktedonobacteria</taxon>
        <taxon>Ktedonobacterales</taxon>
        <taxon>Dictyobacteraceae</taxon>
        <taxon>Dictyobacter</taxon>
    </lineage>
</organism>
<evidence type="ECO:0000259" key="3">
    <source>
        <dbReference type="PROSITE" id="PS50977"/>
    </source>
</evidence>
<feature type="DNA-binding region" description="H-T-H motif" evidence="2">
    <location>
        <begin position="32"/>
        <end position="51"/>
    </location>
</feature>
<dbReference type="PANTHER" id="PTHR30055:SF146">
    <property type="entry name" value="HTH-TYPE TRANSCRIPTIONAL DUAL REGULATOR CECR"/>
    <property type="match status" value="1"/>
</dbReference>
<dbReference type="Pfam" id="PF00440">
    <property type="entry name" value="TetR_N"/>
    <property type="match status" value="1"/>
</dbReference>
<dbReference type="Proteomes" id="UP000635565">
    <property type="component" value="Unassembled WGS sequence"/>
</dbReference>
<reference evidence="4 5" key="1">
    <citation type="journal article" date="2021" name="Int. J. Syst. Evol. Microbiol.">
        <title>Reticulibacter mediterranei gen. nov., sp. nov., within the new family Reticulibacteraceae fam. nov., and Ktedonospora formicarum gen. nov., sp. nov., Ktedonobacter robiniae sp. nov., Dictyobacter formicarum sp. nov. and Dictyobacter arantiisoli sp. nov., belonging to the class Ktedonobacteria.</title>
        <authorList>
            <person name="Yabe S."/>
            <person name="Zheng Y."/>
            <person name="Wang C.M."/>
            <person name="Sakai Y."/>
            <person name="Abe K."/>
            <person name="Yokota A."/>
            <person name="Donadio S."/>
            <person name="Cavaletti L."/>
            <person name="Monciardini P."/>
        </authorList>
    </citation>
    <scope>NUCLEOTIDE SEQUENCE [LARGE SCALE GENOMIC DNA]</scope>
    <source>
        <strain evidence="4 5">SOSP1-9</strain>
    </source>
</reference>
<proteinExistence type="predicted"/>
<dbReference type="PRINTS" id="PR00455">
    <property type="entry name" value="HTHTETR"/>
</dbReference>
<evidence type="ECO:0000313" key="5">
    <source>
        <dbReference type="Proteomes" id="UP000635565"/>
    </source>
</evidence>
<dbReference type="InterPro" id="IPR050109">
    <property type="entry name" value="HTH-type_TetR-like_transc_reg"/>
</dbReference>
<dbReference type="PROSITE" id="PS50977">
    <property type="entry name" value="HTH_TETR_2"/>
    <property type="match status" value="1"/>
</dbReference>
<comment type="caution">
    <text evidence="4">The sequence shown here is derived from an EMBL/GenBank/DDBJ whole genome shotgun (WGS) entry which is preliminary data.</text>
</comment>
<evidence type="ECO:0000313" key="4">
    <source>
        <dbReference type="EMBL" id="GHO88529.1"/>
    </source>
</evidence>
<dbReference type="SUPFAM" id="SSF48498">
    <property type="entry name" value="Tetracyclin repressor-like, C-terminal domain"/>
    <property type="match status" value="1"/>
</dbReference>
<dbReference type="InterPro" id="IPR009057">
    <property type="entry name" value="Homeodomain-like_sf"/>
</dbReference>
<dbReference type="InterPro" id="IPR001647">
    <property type="entry name" value="HTH_TetR"/>
</dbReference>
<keyword evidence="1 2" id="KW-0238">DNA-binding</keyword>
<dbReference type="Gene3D" id="1.10.357.10">
    <property type="entry name" value="Tetracycline Repressor, domain 2"/>
    <property type="match status" value="1"/>
</dbReference>
<accession>A0ABQ3VQI8</accession>
<dbReference type="EMBL" id="BNJJ01000025">
    <property type="protein sequence ID" value="GHO88529.1"/>
    <property type="molecule type" value="Genomic_DNA"/>
</dbReference>
<dbReference type="Pfam" id="PF14246">
    <property type="entry name" value="TetR_C_7"/>
    <property type="match status" value="1"/>
</dbReference>
<dbReference type="RefSeq" id="WP_201366114.1">
    <property type="nucleotide sequence ID" value="NZ_BNJJ01000025.1"/>
</dbReference>
<dbReference type="InterPro" id="IPR039536">
    <property type="entry name" value="TetR_C_Proteobacteria"/>
</dbReference>
<name>A0ABQ3VQI8_9CHLR</name>
<sequence>MTAFTPRAQAKRDAIHVAAQRLFMQAGFEGTSMDTIAIEAHVSKQTLYRYYQNKETLFVAVLEQFALDRFSESGLLALRETPMDSLETLEQALTVWAQTMIKNTMHPTYLGLVRLLMAELPRFPQLRALFVQAVPQQGAAFLKDVLDSAHRSGILHLEDAELAARLLAGPLLTYLFGNGLLAPDGIPQEPSPEQVAALVRLALHGLGQPGK</sequence>
<feature type="domain" description="HTH tetR-type" evidence="3">
    <location>
        <begin position="9"/>
        <end position="69"/>
    </location>
</feature>
<gene>
    <name evidence="4" type="ORF">KSZ_65350</name>
</gene>
<dbReference type="PANTHER" id="PTHR30055">
    <property type="entry name" value="HTH-TYPE TRANSCRIPTIONAL REGULATOR RUTR"/>
    <property type="match status" value="1"/>
</dbReference>